<proteinExistence type="inferred from homology"/>
<keyword evidence="4" id="KW-0732">Signal</keyword>
<evidence type="ECO:0008006" key="7">
    <source>
        <dbReference type="Google" id="ProtNLM"/>
    </source>
</evidence>
<dbReference type="Gene3D" id="3.20.20.80">
    <property type="entry name" value="Glycosidases"/>
    <property type="match status" value="2"/>
</dbReference>
<dbReference type="OMA" id="SYGWILH"/>
<dbReference type="PANTHER" id="PTHR10353:SF208">
    <property type="entry name" value="GLYCOSIDE HYDROLASE FAMILY 1 PROTEIN"/>
    <property type="match status" value="1"/>
</dbReference>
<evidence type="ECO:0000256" key="4">
    <source>
        <dbReference type="SAM" id="SignalP"/>
    </source>
</evidence>
<dbReference type="PANTHER" id="PTHR10353">
    <property type="entry name" value="GLYCOSYL HYDROLASE"/>
    <property type="match status" value="1"/>
</dbReference>
<dbReference type="InterPro" id="IPR033132">
    <property type="entry name" value="GH_1_N_CS"/>
</dbReference>
<organism evidence="5 6">
    <name type="scientific">Phaseolus vulgaris</name>
    <name type="common">Kidney bean</name>
    <name type="synonym">French bean</name>
    <dbReference type="NCBI Taxonomy" id="3885"/>
    <lineage>
        <taxon>Eukaryota</taxon>
        <taxon>Viridiplantae</taxon>
        <taxon>Streptophyta</taxon>
        <taxon>Embryophyta</taxon>
        <taxon>Tracheophyta</taxon>
        <taxon>Spermatophyta</taxon>
        <taxon>Magnoliopsida</taxon>
        <taxon>eudicotyledons</taxon>
        <taxon>Gunneridae</taxon>
        <taxon>Pentapetalae</taxon>
        <taxon>rosids</taxon>
        <taxon>fabids</taxon>
        <taxon>Fabales</taxon>
        <taxon>Fabaceae</taxon>
        <taxon>Papilionoideae</taxon>
        <taxon>50 kb inversion clade</taxon>
        <taxon>NPAAA clade</taxon>
        <taxon>indigoferoid/millettioid clade</taxon>
        <taxon>Phaseoleae</taxon>
        <taxon>Phaseolus</taxon>
    </lineage>
</organism>
<dbReference type="PROSITE" id="PS00653">
    <property type="entry name" value="GLYCOSYL_HYDROL_F1_2"/>
    <property type="match status" value="1"/>
</dbReference>
<feature type="chain" id="PRO_5004753971" description="Beta-glucosidase" evidence="4">
    <location>
        <begin position="25"/>
        <end position="407"/>
    </location>
</feature>
<name>V7B713_PHAVU</name>
<evidence type="ECO:0000256" key="1">
    <source>
        <dbReference type="ARBA" id="ARBA00010838"/>
    </source>
</evidence>
<dbReference type="AlphaFoldDB" id="V7B713"/>
<dbReference type="GO" id="GO:0008422">
    <property type="term" value="F:beta-glucosidase activity"/>
    <property type="evidence" value="ECO:0007669"/>
    <property type="project" value="TreeGrafter"/>
</dbReference>
<dbReference type="eggNOG" id="KOG0626">
    <property type="taxonomic scope" value="Eukaryota"/>
</dbReference>
<dbReference type="Proteomes" id="UP000000226">
    <property type="component" value="Chromosome 8"/>
</dbReference>
<dbReference type="PRINTS" id="PR00131">
    <property type="entry name" value="GLHYDRLASE1"/>
</dbReference>
<keyword evidence="6" id="KW-1185">Reference proteome</keyword>
<dbReference type="OrthoDB" id="65569at2759"/>
<dbReference type="SMR" id="V7B713"/>
<dbReference type="GO" id="GO:0005975">
    <property type="term" value="P:carbohydrate metabolic process"/>
    <property type="evidence" value="ECO:0007669"/>
    <property type="project" value="InterPro"/>
</dbReference>
<dbReference type="InterPro" id="IPR017853">
    <property type="entry name" value="GH"/>
</dbReference>
<gene>
    <name evidence="5" type="ORF">PHAVU_008G097300g</name>
</gene>
<feature type="signal peptide" evidence="4">
    <location>
        <begin position="1"/>
        <end position="24"/>
    </location>
</feature>
<comment type="similarity">
    <text evidence="1 3">Belongs to the glycosyl hydrolase 1 family.</text>
</comment>
<dbReference type="Pfam" id="PF00232">
    <property type="entry name" value="Glyco_hydro_1"/>
    <property type="match status" value="2"/>
</dbReference>
<reference evidence="6" key="1">
    <citation type="journal article" date="2014" name="Nat. Genet.">
        <title>A reference genome for common bean and genome-wide analysis of dual domestications.</title>
        <authorList>
            <person name="Schmutz J."/>
            <person name="McClean P.E."/>
            <person name="Mamidi S."/>
            <person name="Wu G.A."/>
            <person name="Cannon S.B."/>
            <person name="Grimwood J."/>
            <person name="Jenkins J."/>
            <person name="Shu S."/>
            <person name="Song Q."/>
            <person name="Chavarro C."/>
            <person name="Torres-Torres M."/>
            <person name="Geffroy V."/>
            <person name="Moghaddam S.M."/>
            <person name="Gao D."/>
            <person name="Abernathy B."/>
            <person name="Barry K."/>
            <person name="Blair M."/>
            <person name="Brick M.A."/>
            <person name="Chovatia M."/>
            <person name="Gepts P."/>
            <person name="Goodstein D.M."/>
            <person name="Gonzales M."/>
            <person name="Hellsten U."/>
            <person name="Hyten D.L."/>
            <person name="Jia G."/>
            <person name="Kelly J.D."/>
            <person name="Kudrna D."/>
            <person name="Lee R."/>
            <person name="Richard M.M."/>
            <person name="Miklas P.N."/>
            <person name="Osorno J.M."/>
            <person name="Rodrigues J."/>
            <person name="Thareau V."/>
            <person name="Urrea C.A."/>
            <person name="Wang M."/>
            <person name="Yu Y."/>
            <person name="Zhang M."/>
            <person name="Wing R.A."/>
            <person name="Cregan P.B."/>
            <person name="Rokhsar D.S."/>
            <person name="Jackson S.A."/>
        </authorList>
    </citation>
    <scope>NUCLEOTIDE SEQUENCE [LARGE SCALE GENOMIC DNA]</scope>
    <source>
        <strain evidence="6">cv. G19833</strain>
    </source>
</reference>
<sequence>MLLMMKVFALLQIFLVALFPAAHALRRDQFPPEFVFGASTSAYQVEGAANEDGRKPSIWDTFAHATNVNENVGDGDVACDHYHKYKEDVQLMADMGLEGYRFSISWSRLIPDGRGRVNPKGLQYYNNLINELISHGIQPHVTLLHLDLPQKLEDEYEGCLSRRLVEDFTAYADVCFREFGDRVKHWTTVNEANAYALFGYGVGMSAPHRCSPSLFNCSKGNSSTEPYLAAHHILLAHASAARLYRKKYQAMQQGIIGLNIVCFGYLPKTNSPDDLRAAQRARDFNIGWVSIFMFAGQRTPHNSSLKDRSRVKLLQKYIGRLVDALRSELNVKGYFVWSFMDVFELVSGFEISYGLYYVDINDPNLRRQPKLSAEWYSNFLKGKPMDSKIKEIEKTILSHDTQLHNAT</sequence>
<dbReference type="Gramene" id="ESW12256">
    <property type="protein sequence ID" value="ESW12256"/>
    <property type="gene ID" value="PHAVU_008G097300g"/>
</dbReference>
<evidence type="ECO:0000256" key="2">
    <source>
        <dbReference type="ARBA" id="ARBA00022801"/>
    </source>
</evidence>
<evidence type="ECO:0000256" key="3">
    <source>
        <dbReference type="RuleBase" id="RU003690"/>
    </source>
</evidence>
<dbReference type="SUPFAM" id="SSF51445">
    <property type="entry name" value="(Trans)glycosidases"/>
    <property type="match status" value="1"/>
</dbReference>
<dbReference type="EMBL" id="CM002295">
    <property type="protein sequence ID" value="ESW12256.1"/>
    <property type="molecule type" value="Genomic_DNA"/>
</dbReference>
<dbReference type="InterPro" id="IPR001360">
    <property type="entry name" value="Glyco_hydro_1"/>
</dbReference>
<keyword evidence="2" id="KW-0378">Hydrolase</keyword>
<evidence type="ECO:0000313" key="6">
    <source>
        <dbReference type="Proteomes" id="UP000000226"/>
    </source>
</evidence>
<accession>V7B713</accession>
<protein>
    <recommendedName>
        <fullName evidence="7">Beta-glucosidase</fullName>
    </recommendedName>
</protein>
<evidence type="ECO:0000313" key="5">
    <source>
        <dbReference type="EMBL" id="ESW12256.1"/>
    </source>
</evidence>